<feature type="domain" description="Response regulatory" evidence="2">
    <location>
        <begin position="3"/>
        <end position="114"/>
    </location>
</feature>
<dbReference type="PROSITE" id="PS50930">
    <property type="entry name" value="HTH_LYTTR"/>
    <property type="match status" value="1"/>
</dbReference>
<keyword evidence="1" id="KW-0597">Phosphoprotein</keyword>
<dbReference type="InterPro" id="IPR011006">
    <property type="entry name" value="CheY-like_superfamily"/>
</dbReference>
<organism evidence="4 5">
    <name type="scientific">Chromobacterium aquaticum</name>
    <dbReference type="NCBI Taxonomy" id="467180"/>
    <lineage>
        <taxon>Bacteria</taxon>
        <taxon>Pseudomonadati</taxon>
        <taxon>Pseudomonadota</taxon>
        <taxon>Betaproteobacteria</taxon>
        <taxon>Neisseriales</taxon>
        <taxon>Chromobacteriaceae</taxon>
        <taxon>Chromobacterium</taxon>
    </lineage>
</organism>
<protein>
    <submittedName>
        <fullName evidence="4">LytR/AlgR family response regulator transcription factor</fullName>
    </submittedName>
</protein>
<dbReference type="SMART" id="SM00448">
    <property type="entry name" value="REC"/>
    <property type="match status" value="1"/>
</dbReference>
<dbReference type="PANTHER" id="PTHR37299:SF1">
    <property type="entry name" value="STAGE 0 SPORULATION PROTEIN A HOMOLOG"/>
    <property type="match status" value="1"/>
</dbReference>
<gene>
    <name evidence="4" type="ORF">ACFO0R_18510</name>
</gene>
<dbReference type="InterPro" id="IPR007492">
    <property type="entry name" value="LytTR_DNA-bd_dom"/>
</dbReference>
<dbReference type="SMART" id="SM00850">
    <property type="entry name" value="LytTR"/>
    <property type="match status" value="1"/>
</dbReference>
<evidence type="ECO:0000313" key="4">
    <source>
        <dbReference type="EMBL" id="MFC4491607.1"/>
    </source>
</evidence>
<dbReference type="Gene3D" id="2.40.50.1020">
    <property type="entry name" value="LytTr DNA-binding domain"/>
    <property type="match status" value="1"/>
</dbReference>
<evidence type="ECO:0000256" key="1">
    <source>
        <dbReference type="PROSITE-ProRule" id="PRU00169"/>
    </source>
</evidence>
<proteinExistence type="predicted"/>
<dbReference type="InterPro" id="IPR046947">
    <property type="entry name" value="LytR-like"/>
</dbReference>
<reference evidence="5" key="1">
    <citation type="journal article" date="2019" name="Int. J. Syst. Evol. Microbiol.">
        <title>The Global Catalogue of Microorganisms (GCM) 10K type strain sequencing project: providing services to taxonomists for standard genome sequencing and annotation.</title>
        <authorList>
            <consortium name="The Broad Institute Genomics Platform"/>
            <consortium name="The Broad Institute Genome Sequencing Center for Infectious Disease"/>
            <person name="Wu L."/>
            <person name="Ma J."/>
        </authorList>
    </citation>
    <scope>NUCLEOTIDE SEQUENCE [LARGE SCALE GENOMIC DNA]</scope>
    <source>
        <strain evidence="5">CGMCC 4.7608</strain>
    </source>
</reference>
<feature type="modified residue" description="4-aspartylphosphate" evidence="1">
    <location>
        <position position="55"/>
    </location>
</feature>
<dbReference type="RefSeq" id="WP_378124853.1">
    <property type="nucleotide sequence ID" value="NZ_JBHSEK010000015.1"/>
</dbReference>
<evidence type="ECO:0000313" key="5">
    <source>
        <dbReference type="Proteomes" id="UP001595999"/>
    </source>
</evidence>
<dbReference type="SUPFAM" id="SSF52172">
    <property type="entry name" value="CheY-like"/>
    <property type="match status" value="1"/>
</dbReference>
<accession>A0ABV8ZX73</accession>
<dbReference type="Proteomes" id="UP001595999">
    <property type="component" value="Unassembled WGS sequence"/>
</dbReference>
<dbReference type="Pfam" id="PF00072">
    <property type="entry name" value="Response_reg"/>
    <property type="match status" value="1"/>
</dbReference>
<dbReference type="Gene3D" id="3.40.50.2300">
    <property type="match status" value="1"/>
</dbReference>
<dbReference type="Pfam" id="PF04397">
    <property type="entry name" value="LytTR"/>
    <property type="match status" value="1"/>
</dbReference>
<comment type="caution">
    <text evidence="4">The sequence shown here is derived from an EMBL/GenBank/DDBJ whole genome shotgun (WGS) entry which is preliminary data.</text>
</comment>
<evidence type="ECO:0000259" key="3">
    <source>
        <dbReference type="PROSITE" id="PS50930"/>
    </source>
</evidence>
<keyword evidence="5" id="KW-1185">Reference proteome</keyword>
<dbReference type="PANTHER" id="PTHR37299">
    <property type="entry name" value="TRANSCRIPTIONAL REGULATOR-RELATED"/>
    <property type="match status" value="1"/>
</dbReference>
<sequence>MPRAVIADDEPLLAEDLRRRLAALWPELDVAAVLGDGVAALAAINRLRPDFAFLDIRMPGLSGVQVAQGVAGTRVVFVTAYDAFALQAFDAAAADYLLKPLDEARLLKCIARLQQTHGAPPPAPPALATPRLHWITAGLGDSKRLIAAGEVVYFKARDKYTEVVTVEESHLIRMSLRELAARLDPDGFAQIHRGLIVNLAQVLSIELDLLGRCSLRLKSRPETLPLSRGYAQRFKAM</sequence>
<name>A0ABV8ZX73_9NEIS</name>
<feature type="domain" description="HTH LytTR-type" evidence="3">
    <location>
        <begin position="145"/>
        <end position="237"/>
    </location>
</feature>
<dbReference type="PROSITE" id="PS50110">
    <property type="entry name" value="RESPONSE_REGULATORY"/>
    <property type="match status" value="1"/>
</dbReference>
<evidence type="ECO:0000259" key="2">
    <source>
        <dbReference type="PROSITE" id="PS50110"/>
    </source>
</evidence>
<dbReference type="InterPro" id="IPR001789">
    <property type="entry name" value="Sig_transdc_resp-reg_receiver"/>
</dbReference>
<dbReference type="EMBL" id="JBHSEK010000015">
    <property type="protein sequence ID" value="MFC4491607.1"/>
    <property type="molecule type" value="Genomic_DNA"/>
</dbReference>